<feature type="region of interest" description="Disordered" evidence="1">
    <location>
        <begin position="97"/>
        <end position="143"/>
    </location>
</feature>
<evidence type="ECO:0000313" key="2">
    <source>
        <dbReference type="EMBL" id="MER9403681.1"/>
    </source>
</evidence>
<sequence>MSVNLVQKVYGLRNIPAVPKNVLVNLAWHMNDETGRCFPAVERIAAETGYARSTVFEKLQWLEDHGYVRVVRPKKVGRGLANEYHLTLEKGSATRTLSERGLSTTGIKKVRRAGEKRSVSRTPTKEIKNEPKEPAQKSLEAVSLSDERSAALSMMNGRAADRPSLGGELQTDMPVPAVIAAASAERAKRASDENPVHLHQPIISADQRRHNQAVERLEAGLLQCGKEFYAAAAECLDESLHAQAVAAEAVRAGSGVALVRLEMQRRGKDR</sequence>
<reference evidence="2 3" key="1">
    <citation type="journal article" date="2024" name="Proc. Natl. Acad. Sci. U.S.A.">
        <title>The evolutionary genomics of adaptation to stress in wild rhizobium bacteria.</title>
        <authorList>
            <person name="Kehlet-Delgado H."/>
            <person name="Montoya A.P."/>
            <person name="Jensen K.T."/>
            <person name="Wendlandt C.E."/>
            <person name="Dexheimer C."/>
            <person name="Roberts M."/>
            <person name="Torres Martinez L."/>
            <person name="Friesen M.L."/>
            <person name="Griffitts J.S."/>
            <person name="Porter S.S."/>
        </authorList>
    </citation>
    <scope>NUCLEOTIDE SEQUENCE [LARGE SCALE GENOMIC DNA]</scope>
    <source>
        <strain evidence="2 3">M0641</strain>
    </source>
</reference>
<dbReference type="Pfam" id="PF13730">
    <property type="entry name" value="HTH_36"/>
    <property type="match status" value="1"/>
</dbReference>
<name>A0ABV1YVC0_9HYPH</name>
<feature type="compositionally biased region" description="Basic and acidic residues" evidence="1">
    <location>
        <begin position="112"/>
        <end position="135"/>
    </location>
</feature>
<feature type="compositionally biased region" description="Polar residues" evidence="1">
    <location>
        <begin position="97"/>
        <end position="106"/>
    </location>
</feature>
<evidence type="ECO:0000256" key="1">
    <source>
        <dbReference type="SAM" id="MobiDB-lite"/>
    </source>
</evidence>
<dbReference type="Proteomes" id="UP001433071">
    <property type="component" value="Unassembled WGS sequence"/>
</dbReference>
<evidence type="ECO:0000313" key="3">
    <source>
        <dbReference type="Proteomes" id="UP001433071"/>
    </source>
</evidence>
<keyword evidence="3" id="KW-1185">Reference proteome</keyword>
<dbReference type="RefSeq" id="WP_352556774.1">
    <property type="nucleotide sequence ID" value="NZ_JAMYQB010000003.1"/>
</dbReference>
<protein>
    <submittedName>
        <fullName evidence="2">Helix-turn-helix domain-containing protein</fullName>
    </submittedName>
</protein>
<organism evidence="2 3">
    <name type="scientific">Mesorhizobium caraganae</name>
    <dbReference type="NCBI Taxonomy" id="483206"/>
    <lineage>
        <taxon>Bacteria</taxon>
        <taxon>Pseudomonadati</taxon>
        <taxon>Pseudomonadota</taxon>
        <taxon>Alphaproteobacteria</taxon>
        <taxon>Hyphomicrobiales</taxon>
        <taxon>Phyllobacteriaceae</taxon>
        <taxon>Mesorhizobium</taxon>
    </lineage>
</organism>
<dbReference type="EMBL" id="JAMYQB010000003">
    <property type="protein sequence ID" value="MER9403681.1"/>
    <property type="molecule type" value="Genomic_DNA"/>
</dbReference>
<dbReference type="SUPFAM" id="SSF46785">
    <property type="entry name" value="Winged helix' DNA-binding domain"/>
    <property type="match status" value="1"/>
</dbReference>
<comment type="caution">
    <text evidence="2">The sequence shown here is derived from an EMBL/GenBank/DDBJ whole genome shotgun (WGS) entry which is preliminary data.</text>
</comment>
<accession>A0ABV1YVC0</accession>
<proteinExistence type="predicted"/>
<dbReference type="Gene3D" id="1.10.10.10">
    <property type="entry name" value="Winged helix-like DNA-binding domain superfamily/Winged helix DNA-binding domain"/>
    <property type="match status" value="1"/>
</dbReference>
<dbReference type="InterPro" id="IPR036390">
    <property type="entry name" value="WH_DNA-bd_sf"/>
</dbReference>
<dbReference type="InterPro" id="IPR036388">
    <property type="entry name" value="WH-like_DNA-bd_sf"/>
</dbReference>
<gene>
    <name evidence="2" type="ORF">NKI36_06415</name>
</gene>